<dbReference type="EMBL" id="BPLQ01013294">
    <property type="protein sequence ID" value="GIY71122.1"/>
    <property type="molecule type" value="Genomic_DNA"/>
</dbReference>
<organism evidence="1 2">
    <name type="scientific">Caerostris darwini</name>
    <dbReference type="NCBI Taxonomy" id="1538125"/>
    <lineage>
        <taxon>Eukaryota</taxon>
        <taxon>Metazoa</taxon>
        <taxon>Ecdysozoa</taxon>
        <taxon>Arthropoda</taxon>
        <taxon>Chelicerata</taxon>
        <taxon>Arachnida</taxon>
        <taxon>Araneae</taxon>
        <taxon>Araneomorphae</taxon>
        <taxon>Entelegynae</taxon>
        <taxon>Araneoidea</taxon>
        <taxon>Araneidae</taxon>
        <taxon>Caerostris</taxon>
    </lineage>
</organism>
<proteinExistence type="predicted"/>
<evidence type="ECO:0000313" key="2">
    <source>
        <dbReference type="Proteomes" id="UP001054837"/>
    </source>
</evidence>
<accession>A0AAV4VL96</accession>
<keyword evidence="2" id="KW-1185">Reference proteome</keyword>
<dbReference type="AlphaFoldDB" id="A0AAV4VL96"/>
<comment type="caution">
    <text evidence="1">The sequence shown here is derived from an EMBL/GenBank/DDBJ whole genome shotgun (WGS) entry which is preliminary data.</text>
</comment>
<name>A0AAV4VL96_9ARAC</name>
<sequence length="84" mass="9532">MPSFYARRGVCVLSVSRYITHLALSCGRGSDKSCSQQKDKKRIYRFQKGAPIAEGYSVFCRTPVPPRGWEKPEMGERFMVLGDL</sequence>
<dbReference type="Proteomes" id="UP001054837">
    <property type="component" value="Unassembled WGS sequence"/>
</dbReference>
<gene>
    <name evidence="1" type="ORF">CDAR_471991</name>
</gene>
<protein>
    <recommendedName>
        <fullName evidence="3">Secreted protein</fullName>
    </recommendedName>
</protein>
<evidence type="ECO:0008006" key="3">
    <source>
        <dbReference type="Google" id="ProtNLM"/>
    </source>
</evidence>
<evidence type="ECO:0000313" key="1">
    <source>
        <dbReference type="EMBL" id="GIY71122.1"/>
    </source>
</evidence>
<reference evidence="1 2" key="1">
    <citation type="submission" date="2021-06" db="EMBL/GenBank/DDBJ databases">
        <title>Caerostris darwini draft genome.</title>
        <authorList>
            <person name="Kono N."/>
            <person name="Arakawa K."/>
        </authorList>
    </citation>
    <scope>NUCLEOTIDE SEQUENCE [LARGE SCALE GENOMIC DNA]</scope>
</reference>